<evidence type="ECO:0000256" key="1">
    <source>
        <dbReference type="ARBA" id="ARBA00004123"/>
    </source>
</evidence>
<dbReference type="InterPro" id="IPR008422">
    <property type="entry name" value="KN_HD"/>
</dbReference>
<evidence type="ECO:0000256" key="9">
    <source>
        <dbReference type="SAM" id="MobiDB-lite"/>
    </source>
</evidence>
<sequence length="312" mass="34741">MVVNSFDMVMGFGSAVPYTSLAQKAMSRHFRCLKDAITAQLKSSCELLGEKDAATLGVTKGETPRLRILEQSLRQQRTFHHQMGMLEQEAWRPQRGLPERSINILRAWLFEHFLHPYPSDADKHLLARQTGLSRNQVSNWFINARVRLWKPMVEEMYQKEAKEEAQGDHTTSPNNTTTVPDTAAATTSAPQTFTPSNKISDIYVPENDPSLIAINRQCHSENQVKQPNTSFSSTTLATASAFQESDTCHRVRIVGLSDHGTSNTNAGNADIESTLMRFGTTTAGDVSLTLGLRHAGNVMENNHFSTREFGGF</sequence>
<keyword evidence="12" id="KW-1185">Reference proteome</keyword>
<dbReference type="InterPro" id="IPR006563">
    <property type="entry name" value="POX_dom"/>
</dbReference>
<accession>A0ABD1WUX2</accession>
<dbReference type="GO" id="GO:0005634">
    <property type="term" value="C:nucleus"/>
    <property type="evidence" value="ECO:0007669"/>
    <property type="project" value="UniProtKB-SubCell"/>
</dbReference>
<dbReference type="SUPFAM" id="SSF46689">
    <property type="entry name" value="Homeodomain-like"/>
    <property type="match status" value="1"/>
</dbReference>
<evidence type="ECO:0000256" key="4">
    <source>
        <dbReference type="ARBA" id="ARBA00023125"/>
    </source>
</evidence>
<keyword evidence="4 8" id="KW-0238">DNA-binding</keyword>
<dbReference type="PROSITE" id="PS50071">
    <property type="entry name" value="HOMEOBOX_2"/>
    <property type="match status" value="1"/>
</dbReference>
<dbReference type="Pfam" id="PF07526">
    <property type="entry name" value="POX"/>
    <property type="match status" value="1"/>
</dbReference>
<feature type="domain" description="Homeobox" evidence="10">
    <location>
        <begin position="88"/>
        <end position="151"/>
    </location>
</feature>
<dbReference type="CDD" id="cd00086">
    <property type="entry name" value="homeodomain"/>
    <property type="match status" value="1"/>
</dbReference>
<dbReference type="FunFam" id="1.10.10.60:FF:000083">
    <property type="entry name" value="BEL1-like homeodomain protein 4"/>
    <property type="match status" value="1"/>
</dbReference>
<evidence type="ECO:0000259" key="10">
    <source>
        <dbReference type="PROSITE" id="PS50071"/>
    </source>
</evidence>
<comment type="similarity">
    <text evidence="2">Belongs to the TALE/BELL homeobox family.</text>
</comment>
<dbReference type="Proteomes" id="UP001604277">
    <property type="component" value="Unassembled WGS sequence"/>
</dbReference>
<gene>
    <name evidence="11" type="ORF">Fot_05714</name>
</gene>
<dbReference type="Pfam" id="PF05920">
    <property type="entry name" value="Homeobox_KN"/>
    <property type="match status" value="1"/>
</dbReference>
<evidence type="ECO:0000256" key="3">
    <source>
        <dbReference type="ARBA" id="ARBA00023015"/>
    </source>
</evidence>
<dbReference type="InterPro" id="IPR009057">
    <property type="entry name" value="Homeodomain-like_sf"/>
</dbReference>
<comment type="caution">
    <text evidence="11">The sequence shown here is derived from an EMBL/GenBank/DDBJ whole genome shotgun (WGS) entry which is preliminary data.</text>
</comment>
<name>A0ABD1WUX2_9LAMI</name>
<feature type="compositionally biased region" description="Low complexity" evidence="9">
    <location>
        <begin position="173"/>
        <end position="195"/>
    </location>
</feature>
<keyword evidence="5 8" id="KW-0371">Homeobox</keyword>
<comment type="subcellular location">
    <subcellularLocation>
        <location evidence="1 8">Nucleus</location>
    </subcellularLocation>
</comment>
<keyword evidence="3" id="KW-0805">Transcription regulation</keyword>
<evidence type="ECO:0000256" key="5">
    <source>
        <dbReference type="ARBA" id="ARBA00023155"/>
    </source>
</evidence>
<dbReference type="Gene3D" id="1.10.10.60">
    <property type="entry name" value="Homeodomain-like"/>
    <property type="match status" value="1"/>
</dbReference>
<evidence type="ECO:0000256" key="7">
    <source>
        <dbReference type="ARBA" id="ARBA00023242"/>
    </source>
</evidence>
<evidence type="ECO:0000256" key="8">
    <source>
        <dbReference type="PROSITE-ProRule" id="PRU00108"/>
    </source>
</evidence>
<evidence type="ECO:0000256" key="6">
    <source>
        <dbReference type="ARBA" id="ARBA00023163"/>
    </source>
</evidence>
<evidence type="ECO:0000313" key="12">
    <source>
        <dbReference type="Proteomes" id="UP001604277"/>
    </source>
</evidence>
<evidence type="ECO:0000313" key="11">
    <source>
        <dbReference type="EMBL" id="KAL2552095.1"/>
    </source>
</evidence>
<dbReference type="AlphaFoldDB" id="A0ABD1WUX2"/>
<dbReference type="PANTHER" id="PTHR11850">
    <property type="entry name" value="HOMEOBOX PROTEIN TRANSCRIPTION FACTORS"/>
    <property type="match status" value="1"/>
</dbReference>
<organism evidence="11 12">
    <name type="scientific">Forsythia ovata</name>
    <dbReference type="NCBI Taxonomy" id="205694"/>
    <lineage>
        <taxon>Eukaryota</taxon>
        <taxon>Viridiplantae</taxon>
        <taxon>Streptophyta</taxon>
        <taxon>Embryophyta</taxon>
        <taxon>Tracheophyta</taxon>
        <taxon>Spermatophyta</taxon>
        <taxon>Magnoliopsida</taxon>
        <taxon>eudicotyledons</taxon>
        <taxon>Gunneridae</taxon>
        <taxon>Pentapetalae</taxon>
        <taxon>asterids</taxon>
        <taxon>lamiids</taxon>
        <taxon>Lamiales</taxon>
        <taxon>Oleaceae</taxon>
        <taxon>Forsythieae</taxon>
        <taxon>Forsythia</taxon>
    </lineage>
</organism>
<dbReference type="EMBL" id="JBFOLJ010000002">
    <property type="protein sequence ID" value="KAL2552095.1"/>
    <property type="molecule type" value="Genomic_DNA"/>
</dbReference>
<proteinExistence type="inferred from homology"/>
<dbReference type="InterPro" id="IPR001356">
    <property type="entry name" value="HD"/>
</dbReference>
<feature type="DNA-binding region" description="Homeobox" evidence="8">
    <location>
        <begin position="90"/>
        <end position="152"/>
    </location>
</feature>
<dbReference type="SMART" id="SM00389">
    <property type="entry name" value="HOX"/>
    <property type="match status" value="1"/>
</dbReference>
<protein>
    <submittedName>
        <fullName evidence="11">BEL1-like homeodomain protein 2</fullName>
    </submittedName>
</protein>
<dbReference type="GO" id="GO:0003677">
    <property type="term" value="F:DNA binding"/>
    <property type="evidence" value="ECO:0007669"/>
    <property type="project" value="UniProtKB-UniRule"/>
</dbReference>
<dbReference type="InterPro" id="IPR050224">
    <property type="entry name" value="TALE_homeobox"/>
</dbReference>
<reference evidence="12" key="1">
    <citation type="submission" date="2024-07" db="EMBL/GenBank/DDBJ databases">
        <title>Two chromosome-level genome assemblies of Korean endemic species Abeliophyllum distichum and Forsythia ovata (Oleaceae).</title>
        <authorList>
            <person name="Jang H."/>
        </authorList>
    </citation>
    <scope>NUCLEOTIDE SEQUENCE [LARGE SCALE GENOMIC DNA]</scope>
</reference>
<evidence type="ECO:0000256" key="2">
    <source>
        <dbReference type="ARBA" id="ARBA00006454"/>
    </source>
</evidence>
<keyword evidence="7 8" id="KW-0539">Nucleus</keyword>
<feature type="region of interest" description="Disordered" evidence="9">
    <location>
        <begin position="159"/>
        <end position="200"/>
    </location>
</feature>
<keyword evidence="6" id="KW-0804">Transcription</keyword>